<organism evidence="1 2">
    <name type="scientific">Rhododendron molle</name>
    <name type="common">Chinese azalea</name>
    <name type="synonym">Azalea mollis</name>
    <dbReference type="NCBI Taxonomy" id="49168"/>
    <lineage>
        <taxon>Eukaryota</taxon>
        <taxon>Viridiplantae</taxon>
        <taxon>Streptophyta</taxon>
        <taxon>Embryophyta</taxon>
        <taxon>Tracheophyta</taxon>
        <taxon>Spermatophyta</taxon>
        <taxon>Magnoliopsida</taxon>
        <taxon>eudicotyledons</taxon>
        <taxon>Gunneridae</taxon>
        <taxon>Pentapetalae</taxon>
        <taxon>asterids</taxon>
        <taxon>Ericales</taxon>
        <taxon>Ericaceae</taxon>
        <taxon>Ericoideae</taxon>
        <taxon>Rhodoreae</taxon>
        <taxon>Rhododendron</taxon>
    </lineage>
</organism>
<name>A0ACC0N206_RHOML</name>
<sequence>MVLCSTVLRTSEPSDCVSDGSDLILVTNGSQSLAVEMRFEPSDAQSDGSMVRSTCIRWLKSAQHGTVHFTAWTAPS</sequence>
<dbReference type="Proteomes" id="UP001062846">
    <property type="component" value="Chromosome 7"/>
</dbReference>
<comment type="caution">
    <text evidence="1">The sequence shown here is derived from an EMBL/GenBank/DDBJ whole genome shotgun (WGS) entry which is preliminary data.</text>
</comment>
<gene>
    <name evidence="1" type="ORF">RHMOL_Rhmol07G0175100</name>
</gene>
<evidence type="ECO:0000313" key="2">
    <source>
        <dbReference type="Proteomes" id="UP001062846"/>
    </source>
</evidence>
<proteinExistence type="predicted"/>
<keyword evidence="2" id="KW-1185">Reference proteome</keyword>
<evidence type="ECO:0000313" key="1">
    <source>
        <dbReference type="EMBL" id="KAI8547180.1"/>
    </source>
</evidence>
<reference evidence="1" key="1">
    <citation type="submission" date="2022-02" db="EMBL/GenBank/DDBJ databases">
        <title>Plant Genome Project.</title>
        <authorList>
            <person name="Zhang R.-G."/>
        </authorList>
    </citation>
    <scope>NUCLEOTIDE SEQUENCE</scope>
    <source>
        <strain evidence="1">AT1</strain>
    </source>
</reference>
<dbReference type="EMBL" id="CM046394">
    <property type="protein sequence ID" value="KAI8547180.1"/>
    <property type="molecule type" value="Genomic_DNA"/>
</dbReference>
<accession>A0ACC0N206</accession>
<protein>
    <submittedName>
        <fullName evidence="1">Uncharacterized protein</fullName>
    </submittedName>
</protein>